<dbReference type="CDD" id="cd02440">
    <property type="entry name" value="AdoMet_MTases"/>
    <property type="match status" value="1"/>
</dbReference>
<dbReference type="PANTHER" id="PTHR43861">
    <property type="entry name" value="TRANS-ACONITATE 2-METHYLTRANSFERASE-RELATED"/>
    <property type="match status" value="1"/>
</dbReference>
<evidence type="ECO:0000313" key="3">
    <source>
        <dbReference type="EMBL" id="MFC3701339.1"/>
    </source>
</evidence>
<keyword evidence="3" id="KW-0489">Methyltransferase</keyword>
<reference evidence="4" key="1">
    <citation type="journal article" date="2019" name="Int. J. Syst. Evol. Microbiol.">
        <title>The Global Catalogue of Microorganisms (GCM) 10K type strain sequencing project: providing services to taxonomists for standard genome sequencing and annotation.</title>
        <authorList>
            <consortium name="The Broad Institute Genomics Platform"/>
            <consortium name="The Broad Institute Genome Sequencing Center for Infectious Disease"/>
            <person name="Wu L."/>
            <person name="Ma J."/>
        </authorList>
    </citation>
    <scope>NUCLEOTIDE SEQUENCE [LARGE SCALE GENOMIC DNA]</scope>
    <source>
        <strain evidence="4">CECT 8288</strain>
    </source>
</reference>
<proteinExistence type="predicted"/>
<name>A0ABV7WR55_9GAMM</name>
<evidence type="ECO:0000313" key="4">
    <source>
        <dbReference type="Proteomes" id="UP001595710"/>
    </source>
</evidence>
<accession>A0ABV7WR55</accession>
<feature type="domain" description="Methyltransferase" evidence="2">
    <location>
        <begin position="40"/>
        <end position="127"/>
    </location>
</feature>
<dbReference type="InterPro" id="IPR041698">
    <property type="entry name" value="Methyltransf_25"/>
</dbReference>
<dbReference type="EMBL" id="JBHRYN010000008">
    <property type="protein sequence ID" value="MFC3701339.1"/>
    <property type="molecule type" value="Genomic_DNA"/>
</dbReference>
<keyword evidence="1" id="KW-0808">Transferase</keyword>
<keyword evidence="4" id="KW-1185">Reference proteome</keyword>
<organism evidence="3 4">
    <name type="scientific">Reinekea marina</name>
    <dbReference type="NCBI Taxonomy" id="1310421"/>
    <lineage>
        <taxon>Bacteria</taxon>
        <taxon>Pseudomonadati</taxon>
        <taxon>Pseudomonadota</taxon>
        <taxon>Gammaproteobacteria</taxon>
        <taxon>Oceanospirillales</taxon>
        <taxon>Saccharospirillaceae</taxon>
        <taxon>Reinekea</taxon>
    </lineage>
</organism>
<protein>
    <submittedName>
        <fullName evidence="3">Class I SAM-dependent methyltransferase</fullName>
    </submittedName>
</protein>
<dbReference type="GO" id="GO:0032259">
    <property type="term" value="P:methylation"/>
    <property type="evidence" value="ECO:0007669"/>
    <property type="project" value="UniProtKB-KW"/>
</dbReference>
<dbReference type="Pfam" id="PF13649">
    <property type="entry name" value="Methyltransf_25"/>
    <property type="match status" value="1"/>
</dbReference>
<dbReference type="RefSeq" id="WP_290282662.1">
    <property type="nucleotide sequence ID" value="NZ_JAUFQI010000001.1"/>
</dbReference>
<evidence type="ECO:0000259" key="2">
    <source>
        <dbReference type="Pfam" id="PF13649"/>
    </source>
</evidence>
<dbReference type="Gene3D" id="3.40.50.150">
    <property type="entry name" value="Vaccinia Virus protein VP39"/>
    <property type="match status" value="1"/>
</dbReference>
<gene>
    <name evidence="3" type="ORF">ACFOND_06760</name>
</gene>
<comment type="caution">
    <text evidence="3">The sequence shown here is derived from an EMBL/GenBank/DDBJ whole genome shotgun (WGS) entry which is preliminary data.</text>
</comment>
<dbReference type="Proteomes" id="UP001595710">
    <property type="component" value="Unassembled WGS sequence"/>
</dbReference>
<evidence type="ECO:0000256" key="1">
    <source>
        <dbReference type="ARBA" id="ARBA00022679"/>
    </source>
</evidence>
<dbReference type="InterPro" id="IPR029063">
    <property type="entry name" value="SAM-dependent_MTases_sf"/>
</dbReference>
<dbReference type="SUPFAM" id="SSF53335">
    <property type="entry name" value="S-adenosyl-L-methionine-dependent methyltransferases"/>
    <property type="match status" value="1"/>
</dbReference>
<dbReference type="GO" id="GO:0008168">
    <property type="term" value="F:methyltransferase activity"/>
    <property type="evidence" value="ECO:0007669"/>
    <property type="project" value="UniProtKB-KW"/>
</dbReference>
<sequence length="189" mass="21359">MGFYDDPANVKQYLTMCQDFDGTDLYQRLCQHLPDQSTLLEVGSGGGLDLDYLKQHFLVTGSDLSDAFLDVLKARHPDIDFLKLDAQSFSIQKKFDCIFSNKVLHHLTKSQLAQSFEVQAKHLLPGGVLAHSFWLGDQSEEMNGLLFSYYQGSELLALLSPTFDIVDTFIYEEFEADDSIFVIAKLKES</sequence>